<dbReference type="AlphaFoldDB" id="A0A5N0DVH3"/>
<feature type="DNA-binding region" description="H-T-H motif" evidence="2">
    <location>
        <begin position="36"/>
        <end position="55"/>
    </location>
</feature>
<keyword evidence="1 2" id="KW-0238">DNA-binding</keyword>
<keyword evidence="5" id="KW-1185">Reference proteome</keyword>
<gene>
    <name evidence="4" type="ORF">F3087_42200</name>
</gene>
<dbReference type="Gene3D" id="1.10.357.10">
    <property type="entry name" value="Tetracycline Repressor, domain 2"/>
    <property type="match status" value="1"/>
</dbReference>
<dbReference type="PANTHER" id="PTHR30055:SF226">
    <property type="entry name" value="HTH-TYPE TRANSCRIPTIONAL REGULATOR PKSA"/>
    <property type="match status" value="1"/>
</dbReference>
<dbReference type="PROSITE" id="PS50977">
    <property type="entry name" value="HTH_TETR_2"/>
    <property type="match status" value="1"/>
</dbReference>
<proteinExistence type="predicted"/>
<reference evidence="4 5" key="1">
    <citation type="submission" date="2019-09" db="EMBL/GenBank/DDBJ databases">
        <authorList>
            <person name="Wang X."/>
        </authorList>
    </citation>
    <scope>NUCLEOTIDE SEQUENCE [LARGE SCALE GENOMIC DNA]</scope>
    <source>
        <strain evidence="4 5">CICC 11023</strain>
    </source>
</reference>
<dbReference type="Proteomes" id="UP000323876">
    <property type="component" value="Unassembled WGS sequence"/>
</dbReference>
<sequence length="195" mass="21823">MSEATRPRRRRNPEQTRRAIVDALLSLVIDGDTDPTTKHIAARAGVSERSIFVHFPGRDDLRIAAVDQQSTDVEALIEHPDPDLPLPQRIDAAVRQSEAIFTLQRNPRILGLLESQRIPAIDARMRLTDTRIRAALAKTFAPELPHPDPDHLLDLLEATLAWPLRHHLSDRRGLTQKAASTAIRHSLRTLLTPPG</sequence>
<name>A0A5N0DVH3_9NOCA</name>
<evidence type="ECO:0000313" key="4">
    <source>
        <dbReference type="EMBL" id="KAA8880350.1"/>
    </source>
</evidence>
<dbReference type="EMBL" id="VXLC01000036">
    <property type="protein sequence ID" value="KAA8880350.1"/>
    <property type="molecule type" value="Genomic_DNA"/>
</dbReference>
<dbReference type="GO" id="GO:0003700">
    <property type="term" value="F:DNA-binding transcription factor activity"/>
    <property type="evidence" value="ECO:0007669"/>
    <property type="project" value="TreeGrafter"/>
</dbReference>
<comment type="caution">
    <text evidence="4">The sequence shown here is derived from an EMBL/GenBank/DDBJ whole genome shotgun (WGS) entry which is preliminary data.</text>
</comment>
<protein>
    <submittedName>
        <fullName evidence="4">TetR/AcrR family transcriptional regulator</fullName>
    </submittedName>
</protein>
<dbReference type="InterPro" id="IPR001647">
    <property type="entry name" value="HTH_TetR"/>
</dbReference>
<dbReference type="PANTHER" id="PTHR30055">
    <property type="entry name" value="HTH-TYPE TRANSCRIPTIONAL REGULATOR RUTR"/>
    <property type="match status" value="1"/>
</dbReference>
<dbReference type="SUPFAM" id="SSF46689">
    <property type="entry name" value="Homeodomain-like"/>
    <property type="match status" value="1"/>
</dbReference>
<organism evidence="4 5">
    <name type="scientific">Nocardia colli</name>
    <dbReference type="NCBI Taxonomy" id="2545717"/>
    <lineage>
        <taxon>Bacteria</taxon>
        <taxon>Bacillati</taxon>
        <taxon>Actinomycetota</taxon>
        <taxon>Actinomycetes</taxon>
        <taxon>Mycobacteriales</taxon>
        <taxon>Nocardiaceae</taxon>
        <taxon>Nocardia</taxon>
    </lineage>
</organism>
<evidence type="ECO:0000256" key="2">
    <source>
        <dbReference type="PROSITE-ProRule" id="PRU00335"/>
    </source>
</evidence>
<dbReference type="GO" id="GO:0000976">
    <property type="term" value="F:transcription cis-regulatory region binding"/>
    <property type="evidence" value="ECO:0007669"/>
    <property type="project" value="TreeGrafter"/>
</dbReference>
<dbReference type="RefSeq" id="WP_150407806.1">
    <property type="nucleotide sequence ID" value="NZ_VXLC01000036.1"/>
</dbReference>
<feature type="domain" description="HTH tetR-type" evidence="3">
    <location>
        <begin position="14"/>
        <end position="73"/>
    </location>
</feature>
<dbReference type="InterPro" id="IPR009057">
    <property type="entry name" value="Homeodomain-like_sf"/>
</dbReference>
<accession>A0A5N0DVH3</accession>
<dbReference type="Pfam" id="PF00440">
    <property type="entry name" value="TetR_N"/>
    <property type="match status" value="1"/>
</dbReference>
<dbReference type="OrthoDB" id="8688418at2"/>
<dbReference type="InterPro" id="IPR050109">
    <property type="entry name" value="HTH-type_TetR-like_transc_reg"/>
</dbReference>
<evidence type="ECO:0000256" key="1">
    <source>
        <dbReference type="ARBA" id="ARBA00023125"/>
    </source>
</evidence>
<evidence type="ECO:0000259" key="3">
    <source>
        <dbReference type="PROSITE" id="PS50977"/>
    </source>
</evidence>
<evidence type="ECO:0000313" key="5">
    <source>
        <dbReference type="Proteomes" id="UP000323876"/>
    </source>
</evidence>